<feature type="compositionally biased region" description="Basic and acidic residues" evidence="1">
    <location>
        <begin position="232"/>
        <end position="243"/>
    </location>
</feature>
<dbReference type="Proteomes" id="UP000183971">
    <property type="component" value="Unassembled WGS sequence"/>
</dbReference>
<reference evidence="3" key="1">
    <citation type="journal article" date="2016" name="Genome Biol. Evol.">
        <title>Comparative 'omics' of the Fusarium fujikuroi species complex highlights differences in genetic potential and metabolite synthesis.</title>
        <authorList>
            <person name="Niehaus E.-M."/>
            <person name="Muensterkoetter M."/>
            <person name="Proctor R.H."/>
            <person name="Brown D.W."/>
            <person name="Sharon A."/>
            <person name="Idan Y."/>
            <person name="Oren-Young L."/>
            <person name="Sieber C.M."/>
            <person name="Novak O."/>
            <person name="Pencik A."/>
            <person name="Tarkowska D."/>
            <person name="Hromadova K."/>
            <person name="Freeman S."/>
            <person name="Maymon M."/>
            <person name="Elazar M."/>
            <person name="Youssef S.A."/>
            <person name="El-Shabrawy E.S.M."/>
            <person name="Shalaby A.B.A."/>
            <person name="Houterman P."/>
            <person name="Brock N.L."/>
            <person name="Burkhardt I."/>
            <person name="Tsavkelova E.A."/>
            <person name="Dickschat J.S."/>
            <person name="Galuszka P."/>
            <person name="Gueldener U."/>
            <person name="Tudzynski B."/>
        </authorList>
    </citation>
    <scope>NUCLEOTIDE SEQUENCE [LARGE SCALE GENOMIC DNA]</scope>
    <source>
        <strain evidence="3">ET1</strain>
    </source>
</reference>
<dbReference type="AlphaFoldDB" id="A0A1L7VVY2"/>
<name>A0A1L7VVY2_FUSPR</name>
<protein>
    <submittedName>
        <fullName evidence="2">Uncharacterized protein</fullName>
    </submittedName>
</protein>
<proteinExistence type="predicted"/>
<evidence type="ECO:0000313" key="3">
    <source>
        <dbReference type="Proteomes" id="UP000183971"/>
    </source>
</evidence>
<dbReference type="EMBL" id="FJOF01000008">
    <property type="protein sequence ID" value="CZR44607.1"/>
    <property type="molecule type" value="Genomic_DNA"/>
</dbReference>
<comment type="caution">
    <text evidence="2">The sequence shown here is derived from an EMBL/GenBank/DDBJ whole genome shotgun (WGS) entry which is preliminary data.</text>
</comment>
<sequence length="278" mass="32093">MKDISAKDPFFLLPSKVREKIITSLDFYLCYDMLCEASVVMNHERHTNKLTVCSDYILGKFDHWNYSWHVQAAHLCCRLSDGHLSGQDVDDYFNGDYYKVKLADPLLSTKPEIVYEVDALYGRLGDYLSLGPEIVRAFIERHVDRDVAHFIAKAYGWYGERYPKTYPLTAREHDHVTSFLILVDVMDVLELSGPPNPNVCYSHQRHFSRGNQSAFDFALFLAVQIQQKAMQDEQLRRRNEEGPQKWQQSTKADIAGGMLGHGSDEATQERSEEEWVFV</sequence>
<organism evidence="2 3">
    <name type="scientific">Fusarium proliferatum (strain ET1)</name>
    <name type="common">Orchid endophyte fungus</name>
    <dbReference type="NCBI Taxonomy" id="1227346"/>
    <lineage>
        <taxon>Eukaryota</taxon>
        <taxon>Fungi</taxon>
        <taxon>Dikarya</taxon>
        <taxon>Ascomycota</taxon>
        <taxon>Pezizomycotina</taxon>
        <taxon>Sordariomycetes</taxon>
        <taxon>Hypocreomycetidae</taxon>
        <taxon>Hypocreales</taxon>
        <taxon>Nectriaceae</taxon>
        <taxon>Fusarium</taxon>
        <taxon>Fusarium fujikuroi species complex</taxon>
    </lineage>
</organism>
<keyword evidence="3" id="KW-1185">Reference proteome</keyword>
<dbReference type="VEuPathDB" id="FungiDB:FPRO_14360"/>
<gene>
    <name evidence="2" type="ORF">FPRO_14360</name>
</gene>
<feature type="region of interest" description="Disordered" evidence="1">
    <location>
        <begin position="232"/>
        <end position="278"/>
    </location>
</feature>
<evidence type="ECO:0000256" key="1">
    <source>
        <dbReference type="SAM" id="MobiDB-lite"/>
    </source>
</evidence>
<evidence type="ECO:0000313" key="2">
    <source>
        <dbReference type="EMBL" id="CZR44607.1"/>
    </source>
</evidence>
<dbReference type="RefSeq" id="XP_031085141.1">
    <property type="nucleotide sequence ID" value="XM_031219376.1"/>
</dbReference>
<accession>A0A1L7VVY2</accession>
<dbReference type="GeneID" id="42059218"/>